<evidence type="ECO:0000256" key="5">
    <source>
        <dbReference type="SAM" id="Coils"/>
    </source>
</evidence>
<feature type="domain" description="MYND-type" evidence="7">
    <location>
        <begin position="89"/>
        <end position="125"/>
    </location>
</feature>
<dbReference type="Ensembl" id="ENSPMAT00000010496.1">
    <property type="protein sequence ID" value="ENSPMAP00000010450.1"/>
    <property type="gene ID" value="ENSPMAG00000009505.1"/>
</dbReference>
<sequence length="169" mass="18222">APESQREFPHRPISGYMPDEIWRKAEDAVNEVKRQAVAELQKAVAEAERKAHELIASERGKMERALLDAKRQAAEDAATLIKEDSSESCWNCGRKASETCSGCNTARYCGSFCQHKDWERHHHVCGQGLHQGTTGSGSSSGAGSPPNNGASTSRSGSPLEPSASEVASR</sequence>
<evidence type="ECO:0000256" key="2">
    <source>
        <dbReference type="ARBA" id="ARBA00022771"/>
    </source>
</evidence>
<evidence type="ECO:0000256" key="1">
    <source>
        <dbReference type="ARBA" id="ARBA00022723"/>
    </source>
</evidence>
<proteinExistence type="predicted"/>
<evidence type="ECO:0000256" key="6">
    <source>
        <dbReference type="SAM" id="MobiDB-lite"/>
    </source>
</evidence>
<dbReference type="GO" id="GO:0003714">
    <property type="term" value="F:transcription corepressor activity"/>
    <property type="evidence" value="ECO:0007669"/>
    <property type="project" value="InterPro"/>
</dbReference>
<dbReference type="InterPro" id="IPR013289">
    <property type="entry name" value="CBFA2T1/2/3"/>
</dbReference>
<dbReference type="PANTHER" id="PTHR10379">
    <property type="entry name" value="MTG8 ETO EIGHT TWENTY ONE PROTEIN"/>
    <property type="match status" value="1"/>
</dbReference>
<dbReference type="HOGENOM" id="CLU_022077_0_1_1"/>
<dbReference type="GO" id="GO:0005634">
    <property type="term" value="C:nucleus"/>
    <property type="evidence" value="ECO:0007669"/>
    <property type="project" value="TreeGrafter"/>
</dbReference>
<dbReference type="PROSITE" id="PS50865">
    <property type="entry name" value="ZF_MYND_2"/>
    <property type="match status" value="1"/>
</dbReference>
<dbReference type="PROSITE" id="PS01360">
    <property type="entry name" value="ZF_MYND_1"/>
    <property type="match status" value="1"/>
</dbReference>
<feature type="region of interest" description="Disordered" evidence="6">
    <location>
        <begin position="127"/>
        <end position="169"/>
    </location>
</feature>
<accession>S4RZ09</accession>
<reference evidence="8" key="1">
    <citation type="submission" date="2025-08" db="UniProtKB">
        <authorList>
            <consortium name="Ensembl"/>
        </authorList>
    </citation>
    <scope>IDENTIFICATION</scope>
</reference>
<dbReference type="GO" id="GO:0008270">
    <property type="term" value="F:zinc ion binding"/>
    <property type="evidence" value="ECO:0007669"/>
    <property type="project" value="UniProtKB-KW"/>
</dbReference>
<name>S4RZ09_PETMA</name>
<dbReference type="InterPro" id="IPR002893">
    <property type="entry name" value="Znf_MYND"/>
</dbReference>
<keyword evidence="3" id="KW-0862">Zinc</keyword>
<dbReference type="AlphaFoldDB" id="S4RZ09"/>
<dbReference type="STRING" id="7757.ENSPMAP00000010450"/>
<evidence type="ECO:0000259" key="7">
    <source>
        <dbReference type="PROSITE" id="PS50865"/>
    </source>
</evidence>
<keyword evidence="1" id="KW-0479">Metal-binding</keyword>
<dbReference type="SUPFAM" id="SSF144232">
    <property type="entry name" value="HIT/MYND zinc finger-like"/>
    <property type="match status" value="1"/>
</dbReference>
<keyword evidence="5" id="KW-0175">Coiled coil</keyword>
<dbReference type="PANTHER" id="PTHR10379:SF14">
    <property type="entry name" value="NERVY, ISOFORM D"/>
    <property type="match status" value="1"/>
</dbReference>
<feature type="coiled-coil region" evidence="5">
    <location>
        <begin position="30"/>
        <end position="57"/>
    </location>
</feature>
<protein>
    <recommendedName>
        <fullName evidence="7">MYND-type domain-containing protein</fullName>
    </recommendedName>
</protein>
<dbReference type="PRINTS" id="PR01875">
    <property type="entry name" value="ETOFAMILY"/>
</dbReference>
<dbReference type="Gene3D" id="6.10.140.2220">
    <property type="match status" value="1"/>
</dbReference>
<reference evidence="8" key="2">
    <citation type="submission" date="2025-09" db="UniProtKB">
        <authorList>
            <consortium name="Ensembl"/>
        </authorList>
    </citation>
    <scope>IDENTIFICATION</scope>
</reference>
<keyword evidence="2 4" id="KW-0863">Zinc-finger</keyword>
<evidence type="ECO:0000256" key="3">
    <source>
        <dbReference type="ARBA" id="ARBA00022833"/>
    </source>
</evidence>
<dbReference type="FunFam" id="6.10.140.2220:FF:000001">
    <property type="entry name" value="CBFA2/RUNX1 translocation partner 3"/>
    <property type="match status" value="1"/>
</dbReference>
<evidence type="ECO:0000256" key="4">
    <source>
        <dbReference type="PROSITE-ProRule" id="PRU00134"/>
    </source>
</evidence>
<organism evidence="8">
    <name type="scientific">Petromyzon marinus</name>
    <name type="common">Sea lamprey</name>
    <dbReference type="NCBI Taxonomy" id="7757"/>
    <lineage>
        <taxon>Eukaryota</taxon>
        <taxon>Metazoa</taxon>
        <taxon>Chordata</taxon>
        <taxon>Craniata</taxon>
        <taxon>Vertebrata</taxon>
        <taxon>Cyclostomata</taxon>
        <taxon>Hyperoartia</taxon>
        <taxon>Petromyzontiformes</taxon>
        <taxon>Petromyzontidae</taxon>
        <taxon>Petromyzon</taxon>
    </lineage>
</organism>
<dbReference type="Pfam" id="PF01753">
    <property type="entry name" value="zf-MYND"/>
    <property type="match status" value="1"/>
</dbReference>
<evidence type="ECO:0000313" key="8">
    <source>
        <dbReference type="Ensembl" id="ENSPMAP00000010450.1"/>
    </source>
</evidence>
<feature type="compositionally biased region" description="Low complexity" evidence="6">
    <location>
        <begin position="141"/>
        <end position="151"/>
    </location>
</feature>
<dbReference type="GeneTree" id="ENSGT00950000183176"/>